<organism evidence="1">
    <name type="scientific">marine sediment metagenome</name>
    <dbReference type="NCBI Taxonomy" id="412755"/>
    <lineage>
        <taxon>unclassified sequences</taxon>
        <taxon>metagenomes</taxon>
        <taxon>ecological metagenomes</taxon>
    </lineage>
</organism>
<dbReference type="AlphaFoldDB" id="X1CHG8"/>
<protein>
    <submittedName>
        <fullName evidence="1">Uncharacterized protein</fullName>
    </submittedName>
</protein>
<evidence type="ECO:0000313" key="1">
    <source>
        <dbReference type="EMBL" id="GAG83681.1"/>
    </source>
</evidence>
<reference evidence="1" key="1">
    <citation type="journal article" date="2014" name="Front. Microbiol.">
        <title>High frequency of phylogenetically diverse reductive dehalogenase-homologous genes in deep subseafloor sedimentary metagenomes.</title>
        <authorList>
            <person name="Kawai M."/>
            <person name="Futagami T."/>
            <person name="Toyoda A."/>
            <person name="Takaki Y."/>
            <person name="Nishi S."/>
            <person name="Hori S."/>
            <person name="Arai W."/>
            <person name="Tsubouchi T."/>
            <person name="Morono Y."/>
            <person name="Uchiyama I."/>
            <person name="Ito T."/>
            <person name="Fujiyama A."/>
            <person name="Inagaki F."/>
            <person name="Takami H."/>
        </authorList>
    </citation>
    <scope>NUCLEOTIDE SEQUENCE</scope>
    <source>
        <strain evidence="1">Expedition CK06-06</strain>
    </source>
</reference>
<name>X1CHG8_9ZZZZ</name>
<gene>
    <name evidence="1" type="ORF">S01H4_33954</name>
</gene>
<comment type="caution">
    <text evidence="1">The sequence shown here is derived from an EMBL/GenBank/DDBJ whole genome shotgun (WGS) entry which is preliminary data.</text>
</comment>
<proteinExistence type="predicted"/>
<sequence length="206" mass="25177">MREGKPLGHDKDIDIGIWAKDEERMKLIIPSMKKNAYRIIIRSYRGMNFHYKFVPRKDSEFRTLDINMFRQAGKFAWSPQPRPIPIPNTQKTVHSQLFRIARGVFWRIFSNYYSFIPHPSSTTWPFCRFIETATWWGPAHYFNNLIWFEEWECFIPKKWQQYLTFKYGHWNIPVKEWHIWDNARGFVKKDPFYLIKEMEQKKSKTD</sequence>
<accession>X1CHG8</accession>
<dbReference type="EMBL" id="BART01017922">
    <property type="protein sequence ID" value="GAG83681.1"/>
    <property type="molecule type" value="Genomic_DNA"/>
</dbReference>